<accession>A0A9D1H2E0</accession>
<feature type="non-terminal residue" evidence="1">
    <location>
        <position position="1"/>
    </location>
</feature>
<evidence type="ECO:0000313" key="1">
    <source>
        <dbReference type="EMBL" id="HIT76855.1"/>
    </source>
</evidence>
<proteinExistence type="predicted"/>
<reference evidence="1" key="2">
    <citation type="journal article" date="2021" name="PeerJ">
        <title>Extensive microbial diversity within the chicken gut microbiome revealed by metagenomics and culture.</title>
        <authorList>
            <person name="Gilroy R."/>
            <person name="Ravi A."/>
            <person name="Getino M."/>
            <person name="Pursley I."/>
            <person name="Horton D.L."/>
            <person name="Alikhan N.F."/>
            <person name="Baker D."/>
            <person name="Gharbi K."/>
            <person name="Hall N."/>
            <person name="Watson M."/>
            <person name="Adriaenssens E.M."/>
            <person name="Foster-Nyarko E."/>
            <person name="Jarju S."/>
            <person name="Secka A."/>
            <person name="Antonio M."/>
            <person name="Oren A."/>
            <person name="Chaudhuri R.R."/>
            <person name="La Ragione R."/>
            <person name="Hildebrand F."/>
            <person name="Pallen M.J."/>
        </authorList>
    </citation>
    <scope>NUCLEOTIDE SEQUENCE</scope>
    <source>
        <strain evidence="1">ChiGjej1B1-24693</strain>
    </source>
</reference>
<protein>
    <submittedName>
        <fullName evidence="1">Uncharacterized protein</fullName>
    </submittedName>
</protein>
<dbReference type="SUPFAM" id="SSF63829">
    <property type="entry name" value="Calcium-dependent phosphotriesterase"/>
    <property type="match status" value="1"/>
</dbReference>
<dbReference type="AlphaFoldDB" id="A0A9D1H2E0"/>
<sequence>MFSYDLATGERVELEDGLKMASRRWRIVELNDPEWPGATIVGWSSNGTIYRRNIETGKVDDLRATNQPQMPTGLNSVTAGPDGRIWSAGYLTGGIGAVEPMRARSTQTFVTGGQAEGMISYRGRVYQGTYPNGRIESFTPEELSEGNAPRIDCTIGANQNRPYGLLGHGDRVYYGSQADYGTDVGGFGWLDLTTGECTTLSEEVGHYSVNDLTASGDKVYGAMNIFVAYDGTPSETEAKLLVFDETSQEISFLELPVDGIRSVDAVTTAADGKVWAYANGWVFVVDPQTGEFVTSEHLYPDQVPGSRIGGNYADLITSPDGMLYGRVGSRVYEIDPAAVADGSSVADASRVLYEGGSKDLALDEWGNLYTIAGDQLIRIDPRGVPA</sequence>
<dbReference type="EMBL" id="DVLP01000427">
    <property type="protein sequence ID" value="HIT76855.1"/>
    <property type="molecule type" value="Genomic_DNA"/>
</dbReference>
<organism evidence="1 2">
    <name type="scientific">Candidatus Avipropionibacterium avicola</name>
    <dbReference type="NCBI Taxonomy" id="2840701"/>
    <lineage>
        <taxon>Bacteria</taxon>
        <taxon>Bacillati</taxon>
        <taxon>Actinomycetota</taxon>
        <taxon>Actinomycetes</taxon>
        <taxon>Propionibacteriales</taxon>
        <taxon>Propionibacteriaceae</taxon>
        <taxon>Propionibacteriaceae incertae sedis</taxon>
        <taxon>Candidatus Avipropionibacterium</taxon>
    </lineage>
</organism>
<reference evidence="1" key="1">
    <citation type="submission" date="2020-10" db="EMBL/GenBank/DDBJ databases">
        <authorList>
            <person name="Gilroy R."/>
        </authorList>
    </citation>
    <scope>NUCLEOTIDE SEQUENCE</scope>
    <source>
        <strain evidence="1">ChiGjej1B1-24693</strain>
    </source>
</reference>
<dbReference type="Proteomes" id="UP000886842">
    <property type="component" value="Unassembled WGS sequence"/>
</dbReference>
<gene>
    <name evidence="1" type="ORF">IAA98_14845</name>
</gene>
<evidence type="ECO:0000313" key="2">
    <source>
        <dbReference type="Proteomes" id="UP000886842"/>
    </source>
</evidence>
<name>A0A9D1H2E0_9ACTN</name>
<comment type="caution">
    <text evidence="1">The sequence shown here is derived from an EMBL/GenBank/DDBJ whole genome shotgun (WGS) entry which is preliminary data.</text>
</comment>